<gene>
    <name evidence="1" type="ORF">SAMEA3649733_03274</name>
</gene>
<dbReference type="Proteomes" id="UP000259497">
    <property type="component" value="Unassembled WGS sequence"/>
</dbReference>
<proteinExistence type="predicted"/>
<evidence type="ECO:0000313" key="1">
    <source>
        <dbReference type="EMBL" id="SVS27091.1"/>
    </source>
</evidence>
<dbReference type="EMBL" id="UIXM01000010">
    <property type="protein sequence ID" value="SVS27091.1"/>
    <property type="molecule type" value="Genomic_DNA"/>
</dbReference>
<reference evidence="1 2" key="1">
    <citation type="submission" date="2018-08" db="EMBL/GenBank/DDBJ databases">
        <authorList>
            <consortium name="Pathogen Informatics"/>
        </authorList>
    </citation>
    <scope>NUCLEOTIDE SEQUENCE [LARGE SCALE GENOMIC DNA]</scope>
    <source>
        <strain evidence="1 2">EuSCAPE_GR114</strain>
    </source>
</reference>
<comment type="caution">
    <text evidence="1">The sequence shown here is derived from an EMBL/GenBank/DDBJ whole genome shotgun (WGS) entry which is preliminary data.</text>
</comment>
<name>A0ABD7NTC5_KLEPN</name>
<organism evidence="1 2">
    <name type="scientific">Klebsiella pneumoniae</name>
    <dbReference type="NCBI Taxonomy" id="573"/>
    <lineage>
        <taxon>Bacteria</taxon>
        <taxon>Pseudomonadati</taxon>
        <taxon>Pseudomonadota</taxon>
        <taxon>Gammaproteobacteria</taxon>
        <taxon>Enterobacterales</taxon>
        <taxon>Enterobacteriaceae</taxon>
        <taxon>Klebsiella/Raoultella group</taxon>
        <taxon>Klebsiella</taxon>
        <taxon>Klebsiella pneumoniae complex</taxon>
    </lineage>
</organism>
<evidence type="ECO:0000313" key="2">
    <source>
        <dbReference type="Proteomes" id="UP000259497"/>
    </source>
</evidence>
<accession>A0ABD7NTC5</accession>
<dbReference type="RefSeq" id="WP_117027787.1">
    <property type="nucleotide sequence ID" value="NZ_BIHL01000010.1"/>
</dbReference>
<protein>
    <submittedName>
        <fullName evidence="1">Uncharacterized protein</fullName>
    </submittedName>
</protein>
<sequence>MSNFLSFIGVLVSIASCYYAYKAFTSAKEISFPEKKPRENMCVIRFFSKEAKEFEGFINKNKHKKVYLNIEFEGSEFEINEDGDSRWLVVWTDTFQEVPKGEKLDTSNCNGYQLTIIPHEDGFGNFHWFRGAYQLSGHFYIDGYSGPYQGLMSAVISAAKTI</sequence>
<dbReference type="AlphaFoldDB" id="A0ABD7NTC5"/>